<dbReference type="PANTHER" id="PTHR36451">
    <property type="entry name" value="PAPS-DEPENDENT SULFOTRANSFERASE STF3"/>
    <property type="match status" value="1"/>
</dbReference>
<protein>
    <submittedName>
        <fullName evidence="1">Sulfotransferase</fullName>
        <ecNumber evidence="1">2.8.2.-</ecNumber>
    </submittedName>
</protein>
<dbReference type="PANTHER" id="PTHR36451:SF1">
    <property type="entry name" value="OMEGA-HYDROXY-BETA-DIHYDROMENAQUINONE-9 SULFOTRANSFERASE STF3"/>
    <property type="match status" value="1"/>
</dbReference>
<reference evidence="1 2" key="1">
    <citation type="submission" date="2023-12" db="EMBL/GenBank/DDBJ databases">
        <title>Baltic Sea Cyanobacteria.</title>
        <authorList>
            <person name="Delbaje E."/>
            <person name="Fewer D.P."/>
            <person name="Shishido T.K."/>
        </authorList>
    </citation>
    <scope>NUCLEOTIDE SEQUENCE [LARGE SCALE GENOMIC DNA]</scope>
    <source>
        <strain evidence="1 2">UHCC 0060</strain>
    </source>
</reference>
<dbReference type="Proteomes" id="UP001303285">
    <property type="component" value="Unassembled WGS sequence"/>
</dbReference>
<dbReference type="GO" id="GO:0016740">
    <property type="term" value="F:transferase activity"/>
    <property type="evidence" value="ECO:0007669"/>
    <property type="project" value="UniProtKB-KW"/>
</dbReference>
<dbReference type="Pfam" id="PF13469">
    <property type="entry name" value="Sulfotransfer_3"/>
    <property type="match status" value="1"/>
</dbReference>
<evidence type="ECO:0000313" key="1">
    <source>
        <dbReference type="EMBL" id="MEA5607657.1"/>
    </source>
</evidence>
<dbReference type="RefSeq" id="WP_323245471.1">
    <property type="nucleotide sequence ID" value="NZ_JAYGHK010000013.1"/>
</dbReference>
<dbReference type="EC" id="2.8.2.-" evidence="1"/>
<dbReference type="InterPro" id="IPR027417">
    <property type="entry name" value="P-loop_NTPase"/>
</dbReference>
<keyword evidence="1" id="KW-0808">Transferase</keyword>
<proteinExistence type="predicted"/>
<dbReference type="Gene3D" id="3.40.50.300">
    <property type="entry name" value="P-loop containing nucleotide triphosphate hydrolases"/>
    <property type="match status" value="1"/>
</dbReference>
<dbReference type="SUPFAM" id="SSF52540">
    <property type="entry name" value="P-loop containing nucleoside triphosphate hydrolases"/>
    <property type="match status" value="1"/>
</dbReference>
<accession>A0ABU5UNH0</accession>
<dbReference type="InterPro" id="IPR052736">
    <property type="entry name" value="Stf3_sulfotransferase"/>
</dbReference>
<sequence>MRDRGRFKGGIKMRSNVKKEYKDLPIAGISLSNWVRLLIENQGVDRKFFEKALYVSSESCKTLPLRVLESLKYEEKINNCEVKNPPIFILGYFRSGTTYFNRLMAKDKNLGYITRAQVNTGSSEIYLASDKVVQQRASATFPLAKEIDSVILQADDPGEEEWALANSFPYTYAVGFYFPRNFRKAVSQALFLEDTDNRIKNQWKESYQRLIKKITLGVQGKRLILKNPPNTGRIKTLLELFPDGKFIHLMRDPFKVYASNLNMRKKYFPLYGFQTISEAEISEDILWSYQKIMGKFLEDKNTIPPENLIEIKYENFLGNEMEYMEAIYRQFDIAGFEEASPTFREHISEEKEQYLRFKSQNKPNPLDLQMKNRISEDLDFAIRYWENM</sequence>
<keyword evidence="2" id="KW-1185">Reference proteome</keyword>
<evidence type="ECO:0000313" key="2">
    <source>
        <dbReference type="Proteomes" id="UP001303285"/>
    </source>
</evidence>
<dbReference type="EMBL" id="JAYGHK010000013">
    <property type="protein sequence ID" value="MEA5607657.1"/>
    <property type="molecule type" value="Genomic_DNA"/>
</dbReference>
<organism evidence="1 2">
    <name type="scientific">Nodularia spumigena UHCC 0060</name>
    <dbReference type="NCBI Taxonomy" id="3110300"/>
    <lineage>
        <taxon>Bacteria</taxon>
        <taxon>Bacillati</taxon>
        <taxon>Cyanobacteriota</taxon>
        <taxon>Cyanophyceae</taxon>
        <taxon>Nostocales</taxon>
        <taxon>Nodulariaceae</taxon>
        <taxon>Nodularia</taxon>
    </lineage>
</organism>
<gene>
    <name evidence="1" type="ORF">VB695_06125</name>
</gene>
<comment type="caution">
    <text evidence="1">The sequence shown here is derived from an EMBL/GenBank/DDBJ whole genome shotgun (WGS) entry which is preliminary data.</text>
</comment>
<name>A0ABU5UNH0_NODSP</name>